<keyword evidence="1" id="KW-0732">Signal</keyword>
<dbReference type="PANTHER" id="PTHR43798">
    <property type="entry name" value="MONOACYLGLYCEROL LIPASE"/>
    <property type="match status" value="1"/>
</dbReference>
<dbReference type="GeneID" id="39577842"/>
<keyword evidence="3" id="KW-0378">Hydrolase</keyword>
<feature type="signal peptide" evidence="1">
    <location>
        <begin position="1"/>
        <end position="23"/>
    </location>
</feature>
<dbReference type="GO" id="GO:0016020">
    <property type="term" value="C:membrane"/>
    <property type="evidence" value="ECO:0007669"/>
    <property type="project" value="TreeGrafter"/>
</dbReference>
<dbReference type="InterPro" id="IPR029058">
    <property type="entry name" value="AB_hydrolase_fold"/>
</dbReference>
<dbReference type="PANTHER" id="PTHR43798:SF33">
    <property type="entry name" value="HYDROLASE, PUTATIVE (AFU_ORTHOLOGUE AFUA_2G14860)-RELATED"/>
    <property type="match status" value="1"/>
</dbReference>
<evidence type="ECO:0000313" key="4">
    <source>
        <dbReference type="Proteomes" id="UP000272025"/>
    </source>
</evidence>
<proteinExistence type="predicted"/>
<sequence>MHLRALLPSLAVQLLAWPQVSQARAVEDSQYQRVGRAVNGTSPCNQTALPVCEEFTVPIHVDKTAPGEFSLENYNIKSLFAFAGRQVLVEADYDMSVRLCEPAAGIERKDTLQLLLHGATFSKIMWDFPYKPETYSWTRFMTNAGYTTLAVDFIGVGNSSKPDGLFEVHTETFVQTIHNFIQTIRAEGFMGRTYDKIAMAGFSVGSIVANSIADRYPDDADIIVLLGVTWDLLWVYPAFLSGMQTDAGVIDPERWGYLPDFYQTHPSIEAREVACFWGEFDEGALEMDFETRDMDTLGMAISFTYHLVTAKEFSGPVFLGIGQQDTTFCRKTCGSQPYAVYDRFPQANDHVVKVYENTGHALMYHHAAPNLYRDVQDFLDSHI</sequence>
<gene>
    <name evidence="3" type="ORF">SODALDRAFT_317896</name>
</gene>
<keyword evidence="4" id="KW-1185">Reference proteome</keyword>
<evidence type="ECO:0000256" key="1">
    <source>
        <dbReference type="SAM" id="SignalP"/>
    </source>
</evidence>
<reference evidence="3 4" key="1">
    <citation type="journal article" date="2018" name="Mol. Ecol.">
        <title>The obligate alkalophilic soda-lake fungus Sodiomyces alkalinus has shifted to a protein diet.</title>
        <authorList>
            <person name="Grum-Grzhimaylo A.A."/>
            <person name="Falkoski D.L."/>
            <person name="van den Heuvel J."/>
            <person name="Valero-Jimenez C.A."/>
            <person name="Min B."/>
            <person name="Choi I.G."/>
            <person name="Lipzen A."/>
            <person name="Daum C.G."/>
            <person name="Aanen D.K."/>
            <person name="Tsang A."/>
            <person name="Henrissat B."/>
            <person name="Bilanenko E.N."/>
            <person name="de Vries R.P."/>
            <person name="van Kan J.A.L."/>
            <person name="Grigoriev I.V."/>
            <person name="Debets A.J.M."/>
        </authorList>
    </citation>
    <scope>NUCLEOTIDE SEQUENCE [LARGE SCALE GENOMIC DNA]</scope>
    <source>
        <strain evidence="3 4">F11</strain>
    </source>
</reference>
<dbReference type="EMBL" id="ML119062">
    <property type="protein sequence ID" value="ROT35239.1"/>
    <property type="molecule type" value="Genomic_DNA"/>
</dbReference>
<name>A0A3N2PL74_SODAK</name>
<dbReference type="SUPFAM" id="SSF53474">
    <property type="entry name" value="alpha/beta-Hydrolases"/>
    <property type="match status" value="1"/>
</dbReference>
<feature type="chain" id="PRO_5018220472" evidence="1">
    <location>
        <begin position="24"/>
        <end position="383"/>
    </location>
</feature>
<dbReference type="Proteomes" id="UP000272025">
    <property type="component" value="Unassembled WGS sequence"/>
</dbReference>
<dbReference type="Gene3D" id="3.40.50.1820">
    <property type="entry name" value="alpha/beta hydrolase"/>
    <property type="match status" value="1"/>
</dbReference>
<feature type="domain" description="AB hydrolase-1" evidence="2">
    <location>
        <begin position="114"/>
        <end position="366"/>
    </location>
</feature>
<dbReference type="InterPro" id="IPR050266">
    <property type="entry name" value="AB_hydrolase_sf"/>
</dbReference>
<dbReference type="AlphaFoldDB" id="A0A3N2PL74"/>
<evidence type="ECO:0000259" key="2">
    <source>
        <dbReference type="Pfam" id="PF12697"/>
    </source>
</evidence>
<dbReference type="Pfam" id="PF12697">
    <property type="entry name" value="Abhydrolase_6"/>
    <property type="match status" value="1"/>
</dbReference>
<dbReference type="InterPro" id="IPR000073">
    <property type="entry name" value="AB_hydrolase_1"/>
</dbReference>
<organism evidence="3 4">
    <name type="scientific">Sodiomyces alkalinus (strain CBS 110278 / VKM F-3762 / F11)</name>
    <name type="common">Alkaliphilic filamentous fungus</name>
    <dbReference type="NCBI Taxonomy" id="1314773"/>
    <lineage>
        <taxon>Eukaryota</taxon>
        <taxon>Fungi</taxon>
        <taxon>Dikarya</taxon>
        <taxon>Ascomycota</taxon>
        <taxon>Pezizomycotina</taxon>
        <taxon>Sordariomycetes</taxon>
        <taxon>Hypocreomycetidae</taxon>
        <taxon>Glomerellales</taxon>
        <taxon>Plectosphaerellaceae</taxon>
        <taxon>Sodiomyces</taxon>
    </lineage>
</organism>
<dbReference type="RefSeq" id="XP_028463045.1">
    <property type="nucleotide sequence ID" value="XM_028609364.1"/>
</dbReference>
<dbReference type="OrthoDB" id="190201at2759"/>
<accession>A0A3N2PL74</accession>
<protein>
    <submittedName>
        <fullName evidence="3">Alpha/beta-hydrolase</fullName>
    </submittedName>
</protein>
<dbReference type="GO" id="GO:0016787">
    <property type="term" value="F:hydrolase activity"/>
    <property type="evidence" value="ECO:0007669"/>
    <property type="project" value="UniProtKB-KW"/>
</dbReference>
<evidence type="ECO:0000313" key="3">
    <source>
        <dbReference type="EMBL" id="ROT35239.1"/>
    </source>
</evidence>